<dbReference type="InterPro" id="IPR036390">
    <property type="entry name" value="WH_DNA-bd_sf"/>
</dbReference>
<dbReference type="InterPro" id="IPR021660">
    <property type="entry name" value="DUF3253"/>
</dbReference>
<gene>
    <name evidence="2" type="ORF">DAH51_24050</name>
</gene>
<dbReference type="Proteomes" id="UP000287401">
    <property type="component" value="Unassembled WGS sequence"/>
</dbReference>
<evidence type="ECO:0000313" key="2">
    <source>
        <dbReference type="EMBL" id="RSU48379.1"/>
    </source>
</evidence>
<comment type="caution">
    <text evidence="2">The sequence shown here is derived from an EMBL/GenBank/DDBJ whole genome shotgun (WGS) entry which is preliminary data.</text>
</comment>
<protein>
    <submittedName>
        <fullName evidence="2">DUF3253 domain-containing protein</fullName>
    </submittedName>
</protein>
<dbReference type="EMBL" id="QRAL01000046">
    <property type="protein sequence ID" value="RSU48379.1"/>
    <property type="molecule type" value="Genomic_DNA"/>
</dbReference>
<sequence length="92" mass="9839">MTNIGTQDDVSRAVLDALAQRSASATVCPSEVAKSLASTGSTPEGWRNLMPIVHSAVDELLGREAIKLSWKGKPMPARSGPYRISRATSDRD</sequence>
<proteinExistence type="predicted"/>
<dbReference type="InterPro" id="IPR036388">
    <property type="entry name" value="WH-like_DNA-bd_sf"/>
</dbReference>
<feature type="region of interest" description="Disordered" evidence="1">
    <location>
        <begin position="72"/>
        <end position="92"/>
    </location>
</feature>
<dbReference type="AlphaFoldDB" id="A0A430BFM5"/>
<reference evidence="2 3" key="1">
    <citation type="submission" date="2018-07" db="EMBL/GenBank/DDBJ databases">
        <title>Genomic and Epidemiologic Investigation of an Indolent Hospital Outbreak.</title>
        <authorList>
            <person name="Johnson R.C."/>
            <person name="Deming C."/>
            <person name="Conlan S."/>
            <person name="Zellmer C.J."/>
            <person name="Michelin A.V."/>
            <person name="Lee-Lin S."/>
            <person name="Thomas P.J."/>
            <person name="Park M."/>
            <person name="Weingarten R.A."/>
            <person name="Less J."/>
            <person name="Dekker J.P."/>
            <person name="Frank K.M."/>
            <person name="Musser K.A."/>
            <person name="Mcquiston J.R."/>
            <person name="Henderson D.K."/>
            <person name="Lau A.F."/>
            <person name="Palmore T.N."/>
            <person name="Segre J.A."/>
        </authorList>
    </citation>
    <scope>NUCLEOTIDE SEQUENCE [LARGE SCALE GENOMIC DNA]</scope>
    <source>
        <strain evidence="2 3">SK-NIH.Env6_1116</strain>
    </source>
</reference>
<dbReference type="Pfam" id="PF11625">
    <property type="entry name" value="DUF3253"/>
    <property type="match status" value="1"/>
</dbReference>
<name>A0A430BFM5_SPHYA</name>
<dbReference type="SUPFAM" id="SSF46785">
    <property type="entry name" value="Winged helix' DNA-binding domain"/>
    <property type="match status" value="1"/>
</dbReference>
<organism evidence="2 3">
    <name type="scientific">Sphingobium yanoikuyae</name>
    <name type="common">Sphingomonas yanoikuyae</name>
    <dbReference type="NCBI Taxonomy" id="13690"/>
    <lineage>
        <taxon>Bacteria</taxon>
        <taxon>Pseudomonadati</taxon>
        <taxon>Pseudomonadota</taxon>
        <taxon>Alphaproteobacteria</taxon>
        <taxon>Sphingomonadales</taxon>
        <taxon>Sphingomonadaceae</taxon>
        <taxon>Sphingobium</taxon>
    </lineage>
</organism>
<evidence type="ECO:0000313" key="3">
    <source>
        <dbReference type="Proteomes" id="UP000287401"/>
    </source>
</evidence>
<dbReference type="Gene3D" id="1.10.10.10">
    <property type="entry name" value="Winged helix-like DNA-binding domain superfamily/Winged helix DNA-binding domain"/>
    <property type="match status" value="1"/>
</dbReference>
<evidence type="ECO:0000256" key="1">
    <source>
        <dbReference type="SAM" id="MobiDB-lite"/>
    </source>
</evidence>
<dbReference type="RefSeq" id="WP_125999933.1">
    <property type="nucleotide sequence ID" value="NZ_QRAL01000046.1"/>
</dbReference>
<accession>A0A430BFM5</accession>